<reference evidence="1 2" key="1">
    <citation type="submission" date="2019-01" db="EMBL/GenBank/DDBJ databases">
        <authorList>
            <person name="Case A."/>
            <person name="Jordan N."/>
            <person name="Abdul-Shukar N."/>
            <person name="Baronian N."/>
            <person name="Bartlett E."/>
            <person name="Cordova J."/>
            <person name="Doering K."/>
            <person name="Downer L."/>
            <person name="Harrington M."/>
            <person name="Nillson B."/>
            <person name="Rencher J."/>
            <person name="Sandoval D."/>
            <person name="Weiss L."/>
            <person name="West E."/>
            <person name="Koga A.P."/>
            <person name="Garlena R.A."/>
            <person name="Russell D.A."/>
            <person name="Pope W.H."/>
            <person name="Jacobs-Sera D."/>
            <person name="Hatfull G.F."/>
        </authorList>
    </citation>
    <scope>NUCLEOTIDE SEQUENCE [LARGE SCALE GENOMIC DNA]</scope>
</reference>
<evidence type="ECO:0000313" key="2">
    <source>
        <dbReference type="Proteomes" id="UP000289785"/>
    </source>
</evidence>
<name>A0A410TDV5_9CAUD</name>
<dbReference type="KEGG" id="vg:55010479"/>
<accession>A0A410TDV5</accession>
<proteinExistence type="predicted"/>
<organism evidence="1 2">
    <name type="scientific">Gordonia phage Asapag</name>
    <dbReference type="NCBI Taxonomy" id="2507862"/>
    <lineage>
        <taxon>Viruses</taxon>
        <taxon>Duplodnaviria</taxon>
        <taxon>Heunggongvirae</taxon>
        <taxon>Uroviricota</taxon>
        <taxon>Caudoviricetes</taxon>
        <taxon>Langleyhallvirinae</taxon>
        <taxon>Getalongvirus</taxon>
        <taxon>Getalongvirus asapag</taxon>
    </lineage>
</organism>
<gene>
    <name evidence="1" type="primary">61</name>
    <name evidence="1" type="ORF">SEA_ASAPAG_61</name>
</gene>
<keyword evidence="2" id="KW-1185">Reference proteome</keyword>
<dbReference type="GeneID" id="55010479"/>
<dbReference type="RefSeq" id="YP_009819106.1">
    <property type="nucleotide sequence ID" value="NC_048146.1"/>
</dbReference>
<sequence>MTAADEAREWLKAAPSLSEGRRHVVALLGALERAEELANRWENSTKWDGSPATVDRHFGVEMRRTLAGGGL</sequence>
<dbReference type="Proteomes" id="UP000289785">
    <property type="component" value="Segment"/>
</dbReference>
<dbReference type="EMBL" id="MK376961">
    <property type="protein sequence ID" value="QAU07203.1"/>
    <property type="molecule type" value="Genomic_DNA"/>
</dbReference>
<evidence type="ECO:0000313" key="1">
    <source>
        <dbReference type="EMBL" id="QAU07203.1"/>
    </source>
</evidence>
<protein>
    <submittedName>
        <fullName evidence="1">Uncharacterized protein</fullName>
    </submittedName>
</protein>